<dbReference type="SUPFAM" id="SSF54060">
    <property type="entry name" value="His-Me finger endonucleases"/>
    <property type="match status" value="1"/>
</dbReference>
<dbReference type="Pfam" id="PF13392">
    <property type="entry name" value="HNH_3"/>
    <property type="match status" value="1"/>
</dbReference>
<organism evidence="2">
    <name type="scientific">uncultured Caudovirales phage</name>
    <dbReference type="NCBI Taxonomy" id="2100421"/>
    <lineage>
        <taxon>Viruses</taxon>
        <taxon>Duplodnaviria</taxon>
        <taxon>Heunggongvirae</taxon>
        <taxon>Uroviricota</taxon>
        <taxon>Caudoviricetes</taxon>
        <taxon>Peduoviridae</taxon>
        <taxon>Maltschvirus</taxon>
        <taxon>Maltschvirus maltsch</taxon>
    </lineage>
</organism>
<dbReference type="InterPro" id="IPR044930">
    <property type="entry name" value="Homing_endonuclease_His-Me"/>
</dbReference>
<dbReference type="Gene3D" id="3.90.75.10">
    <property type="entry name" value="Homing Intron 3 (I-ppo) Encoded Endonuclease, Chain A"/>
    <property type="match status" value="1"/>
</dbReference>
<accession>A0A6J7WHZ1</accession>
<reference evidence="2" key="1">
    <citation type="submission" date="2020-05" db="EMBL/GenBank/DDBJ databases">
        <authorList>
            <person name="Chiriac C."/>
            <person name="Salcher M."/>
            <person name="Ghai R."/>
            <person name="Kavagutti S V."/>
        </authorList>
    </citation>
    <scope>NUCLEOTIDE SEQUENCE</scope>
</reference>
<dbReference type="InterPro" id="IPR003615">
    <property type="entry name" value="HNH_nuc"/>
</dbReference>
<dbReference type="EMBL" id="LR798223">
    <property type="protein sequence ID" value="CAB5194579.1"/>
    <property type="molecule type" value="Genomic_DNA"/>
</dbReference>
<protein>
    <submittedName>
        <fullName evidence="2">HNH nuclease</fullName>
    </submittedName>
</protein>
<proteinExistence type="predicted"/>
<sequence length="195" mass="22027">MKCVMSNCEGKVVGWGYCQKHYIRVKKYGSPHSKKYDTSTLEDRFWRFVTKGMDDDCWEWKGQLIPNGYGRISLGARKDGSEGAHRVSWKLHNKKDIPDGMFVMHKCDNPKCVNPNHLSIGTPKENTQDMIAKGRKKVVSPNGESNGKSLLDAEKVRLIRSSTLNHAALGRQLGVSPNCIRGVRTGRTWSHIEDL</sequence>
<evidence type="ECO:0000259" key="1">
    <source>
        <dbReference type="Pfam" id="PF13392"/>
    </source>
</evidence>
<gene>
    <name evidence="2" type="ORF">UFOVP177_21</name>
</gene>
<evidence type="ECO:0000313" key="2">
    <source>
        <dbReference type="EMBL" id="CAB5194579.1"/>
    </source>
</evidence>
<name>A0A6J7WHZ1_9CAUD</name>
<dbReference type="GO" id="GO:0004519">
    <property type="term" value="F:endonuclease activity"/>
    <property type="evidence" value="ECO:0007669"/>
    <property type="project" value="InterPro"/>
</dbReference>
<feature type="domain" description="HNH nuclease" evidence="1">
    <location>
        <begin position="83"/>
        <end position="127"/>
    </location>
</feature>
<dbReference type="InterPro" id="IPR044925">
    <property type="entry name" value="His-Me_finger_sf"/>
</dbReference>